<evidence type="ECO:0000256" key="5">
    <source>
        <dbReference type="ARBA" id="ARBA00022989"/>
    </source>
</evidence>
<keyword evidence="7" id="KW-0769">Symport</keyword>
<dbReference type="EMBL" id="JH767285">
    <property type="protein sequence ID" value="EQC25311.1"/>
    <property type="molecule type" value="Genomic_DNA"/>
</dbReference>
<keyword evidence="4 7" id="KW-0812">Transmembrane</keyword>
<sequence>MAHCRFRFEPVAMPEKGIYLYYSNDAPHTEPSPAPIGHHLLHTTPGSVSSTSTGPSGDRRAPQPSEPLGLRTNFSARNQPEGVGTPPLIYDDPILEEHDPKHLAAGNFDSRSSSVFVNSIAVVIGAAVGIGLGLLLAKLDVGRDVEQWIALPGDLFVRALRCLVVPLVFCSMTVSIAEVIVLNRTSVLTLRTVFVFFLTSSLAAVQGMIVAMVFRALYSAPNAVAAASASSNAAIIGLKCANGLFLGAAENGSVACFEPNATGAALYQVNDINNVLNIQSKFQQLSLTDQVIAIINLMVSDNIFNSLANGSLLSIIMFALPLGVAVAKSHSGAASTNALLNLLRQSRNALLSLINAVLAMTPIAVCFLVSSSIMSYNSNASSFVSQAGYLALAFISGVACHVLVTLPLLLFLFTRINPYNYLRQLFPAYVFAFGCSSSMATLPVAVTVIHQTRQVSPGFGQLIMCLGTPVNTNAAGLYYPLMTTFLAIASGNTLGMPQLVVLYFVSLLGSMGTAPVPNAALVMLMTVWKTVFPNETLPSAFVYIVAIDFLFDRICTMTNVNGNMVATRILAARFDDTSSSCSGDEAAHRTEAVTEEVP</sequence>
<proteinExistence type="inferred from homology"/>
<evidence type="ECO:0000313" key="10">
    <source>
        <dbReference type="Proteomes" id="UP000030762"/>
    </source>
</evidence>
<keyword evidence="10" id="KW-1185">Reference proteome</keyword>
<feature type="region of interest" description="Disordered" evidence="8">
    <location>
        <begin position="30"/>
        <end position="84"/>
    </location>
</feature>
<dbReference type="STRING" id="1156394.T0PSS8"/>
<dbReference type="SUPFAM" id="SSF118215">
    <property type="entry name" value="Proton glutamate symport protein"/>
    <property type="match status" value="1"/>
</dbReference>
<dbReference type="GO" id="GO:0015293">
    <property type="term" value="F:symporter activity"/>
    <property type="evidence" value="ECO:0007669"/>
    <property type="project" value="UniProtKB-UniRule"/>
</dbReference>
<dbReference type="InParanoid" id="T0PSS8"/>
<feature type="transmembrane region" description="Helical" evidence="7">
    <location>
        <begin position="156"/>
        <end position="181"/>
    </location>
</feature>
<organism evidence="9 10">
    <name type="scientific">Saprolegnia diclina (strain VS20)</name>
    <dbReference type="NCBI Taxonomy" id="1156394"/>
    <lineage>
        <taxon>Eukaryota</taxon>
        <taxon>Sar</taxon>
        <taxon>Stramenopiles</taxon>
        <taxon>Oomycota</taxon>
        <taxon>Saprolegniomycetes</taxon>
        <taxon>Saprolegniales</taxon>
        <taxon>Saprolegniaceae</taxon>
        <taxon>Saprolegnia</taxon>
    </lineage>
</organism>
<dbReference type="OrthoDB" id="68212at2759"/>
<dbReference type="InterPro" id="IPR036458">
    <property type="entry name" value="Na:dicarbo_symporter_sf"/>
</dbReference>
<feature type="region of interest" description="Disordered" evidence="8">
    <location>
        <begin position="577"/>
        <end position="598"/>
    </location>
</feature>
<feature type="transmembrane region" description="Helical" evidence="7">
    <location>
        <begin position="501"/>
        <end position="528"/>
    </location>
</feature>
<keyword evidence="2 7" id="KW-0813">Transport</keyword>
<accession>T0PSS8</accession>
<dbReference type="PRINTS" id="PR00173">
    <property type="entry name" value="EDTRNSPORT"/>
</dbReference>
<dbReference type="eggNOG" id="KOG3787">
    <property type="taxonomic scope" value="Eukaryota"/>
</dbReference>
<evidence type="ECO:0000313" key="9">
    <source>
        <dbReference type="EMBL" id="EQC25311.1"/>
    </source>
</evidence>
<dbReference type="RefSeq" id="XP_008621249.1">
    <property type="nucleotide sequence ID" value="XM_008623027.1"/>
</dbReference>
<evidence type="ECO:0000256" key="7">
    <source>
        <dbReference type="RuleBase" id="RU361216"/>
    </source>
</evidence>
<feature type="transmembrane region" description="Helical" evidence="7">
    <location>
        <begin position="425"/>
        <end position="449"/>
    </location>
</feature>
<name>T0PSS8_SAPDV</name>
<dbReference type="AlphaFoldDB" id="T0PSS8"/>
<keyword evidence="3" id="KW-1003">Cell membrane</keyword>
<dbReference type="Pfam" id="PF00375">
    <property type="entry name" value="SDF"/>
    <property type="match status" value="1"/>
</dbReference>
<keyword evidence="5 7" id="KW-1133">Transmembrane helix</keyword>
<feature type="compositionally biased region" description="Low complexity" evidence="8">
    <location>
        <begin position="43"/>
        <end position="56"/>
    </location>
</feature>
<protein>
    <recommendedName>
        <fullName evidence="7">Amino acid transporter</fullName>
    </recommendedName>
</protein>
<comment type="similarity">
    <text evidence="7">Belongs to the dicarboxylate/amino acid:cation symporter (DAACS) (TC 2.A.23) family.</text>
</comment>
<gene>
    <name evidence="9" type="ORF">SDRG_16807</name>
</gene>
<evidence type="ECO:0000256" key="3">
    <source>
        <dbReference type="ARBA" id="ARBA00022475"/>
    </source>
</evidence>
<reference evidence="9 10" key="1">
    <citation type="submission" date="2012-04" db="EMBL/GenBank/DDBJ databases">
        <title>The Genome Sequence of Saprolegnia declina VS20.</title>
        <authorList>
            <consortium name="The Broad Institute Genome Sequencing Platform"/>
            <person name="Russ C."/>
            <person name="Nusbaum C."/>
            <person name="Tyler B."/>
            <person name="van West P."/>
            <person name="Dieguez-Uribeondo J."/>
            <person name="de Bruijn I."/>
            <person name="Tripathy S."/>
            <person name="Jiang R."/>
            <person name="Young S.K."/>
            <person name="Zeng Q."/>
            <person name="Gargeya S."/>
            <person name="Fitzgerald M."/>
            <person name="Haas B."/>
            <person name="Abouelleil A."/>
            <person name="Alvarado L."/>
            <person name="Arachchi H.M."/>
            <person name="Berlin A."/>
            <person name="Chapman S.B."/>
            <person name="Goldberg J."/>
            <person name="Griggs A."/>
            <person name="Gujja S."/>
            <person name="Hansen M."/>
            <person name="Howarth C."/>
            <person name="Imamovic A."/>
            <person name="Larimer J."/>
            <person name="McCowen C."/>
            <person name="Montmayeur A."/>
            <person name="Murphy C."/>
            <person name="Neiman D."/>
            <person name="Pearson M."/>
            <person name="Priest M."/>
            <person name="Roberts A."/>
            <person name="Saif S."/>
            <person name="Shea T."/>
            <person name="Sisk P."/>
            <person name="Sykes S."/>
            <person name="Wortman J."/>
            <person name="Nusbaum C."/>
            <person name="Birren B."/>
        </authorList>
    </citation>
    <scope>NUCLEOTIDE SEQUENCE [LARGE SCALE GENOMIC DNA]</scope>
    <source>
        <strain evidence="9 10">VS20</strain>
    </source>
</reference>
<feature type="transmembrane region" description="Helical" evidence="7">
    <location>
        <begin position="307"/>
        <end position="327"/>
    </location>
</feature>
<dbReference type="Gene3D" id="1.10.3860.10">
    <property type="entry name" value="Sodium:dicarboxylate symporter"/>
    <property type="match status" value="1"/>
</dbReference>
<feature type="transmembrane region" description="Helical" evidence="7">
    <location>
        <begin position="540"/>
        <end position="560"/>
    </location>
</feature>
<comment type="subcellular location">
    <subcellularLocation>
        <location evidence="1">Cell membrane</location>
        <topology evidence="1">Multi-pass membrane protein</topology>
    </subcellularLocation>
    <subcellularLocation>
        <location evidence="7">Membrane</location>
        <topology evidence="7">Multi-pass membrane protein</topology>
    </subcellularLocation>
</comment>
<dbReference type="GO" id="GO:0005886">
    <property type="term" value="C:plasma membrane"/>
    <property type="evidence" value="ECO:0007669"/>
    <property type="project" value="UniProtKB-SubCell"/>
</dbReference>
<feature type="transmembrane region" description="Helical" evidence="7">
    <location>
        <begin position="193"/>
        <end position="214"/>
    </location>
</feature>
<dbReference type="GeneID" id="19957534"/>
<feature type="transmembrane region" description="Helical" evidence="7">
    <location>
        <begin position="348"/>
        <end position="370"/>
    </location>
</feature>
<dbReference type="PANTHER" id="PTHR42865:SF7">
    <property type="entry name" value="PROTON_GLUTAMATE-ASPARTATE SYMPORTER"/>
    <property type="match status" value="1"/>
</dbReference>
<feature type="transmembrane region" description="Helical" evidence="7">
    <location>
        <begin position="390"/>
        <end position="413"/>
    </location>
</feature>
<dbReference type="PANTHER" id="PTHR42865">
    <property type="entry name" value="PROTON/GLUTAMATE-ASPARTATE SYMPORTER"/>
    <property type="match status" value="1"/>
</dbReference>
<feature type="transmembrane region" description="Helical" evidence="7">
    <location>
        <begin position="115"/>
        <end position="136"/>
    </location>
</feature>
<dbReference type="VEuPathDB" id="FungiDB:SDRG_16807"/>
<evidence type="ECO:0000256" key="1">
    <source>
        <dbReference type="ARBA" id="ARBA00004651"/>
    </source>
</evidence>
<dbReference type="Proteomes" id="UP000030762">
    <property type="component" value="Unassembled WGS sequence"/>
</dbReference>
<evidence type="ECO:0000256" key="8">
    <source>
        <dbReference type="SAM" id="MobiDB-lite"/>
    </source>
</evidence>
<dbReference type="InterPro" id="IPR001991">
    <property type="entry name" value="Na-dicarboxylate_symporter"/>
</dbReference>
<evidence type="ECO:0000256" key="4">
    <source>
        <dbReference type="ARBA" id="ARBA00022692"/>
    </source>
</evidence>
<evidence type="ECO:0000256" key="6">
    <source>
        <dbReference type="ARBA" id="ARBA00023136"/>
    </source>
</evidence>
<evidence type="ECO:0000256" key="2">
    <source>
        <dbReference type="ARBA" id="ARBA00022448"/>
    </source>
</evidence>
<keyword evidence="6 7" id="KW-0472">Membrane</keyword>